<dbReference type="InterPro" id="IPR015500">
    <property type="entry name" value="Peptidase_S8_subtilisin-rel"/>
</dbReference>
<dbReference type="PRINTS" id="PR00723">
    <property type="entry name" value="SUBTILISIN"/>
</dbReference>
<evidence type="ECO:0000256" key="4">
    <source>
        <dbReference type="ARBA" id="ARBA00022825"/>
    </source>
</evidence>
<feature type="region of interest" description="Disordered" evidence="6">
    <location>
        <begin position="342"/>
        <end position="370"/>
    </location>
</feature>
<keyword evidence="11" id="KW-1185">Reference proteome</keyword>
<evidence type="ECO:0000256" key="5">
    <source>
        <dbReference type="PROSITE-ProRule" id="PRU01240"/>
    </source>
</evidence>
<evidence type="ECO:0000256" key="3">
    <source>
        <dbReference type="ARBA" id="ARBA00022801"/>
    </source>
</evidence>
<dbReference type="Gene3D" id="3.40.50.200">
    <property type="entry name" value="Peptidase S8/S53 domain"/>
    <property type="match status" value="1"/>
</dbReference>
<gene>
    <name evidence="10" type="ORF">GCM10010246_36210</name>
</gene>
<dbReference type="InterPro" id="IPR036852">
    <property type="entry name" value="Peptidase_S8/S53_dom_sf"/>
</dbReference>
<dbReference type="PANTHER" id="PTHR43806">
    <property type="entry name" value="PEPTIDASE S8"/>
    <property type="match status" value="1"/>
</dbReference>
<evidence type="ECO:0000256" key="8">
    <source>
        <dbReference type="SAM" id="SignalP"/>
    </source>
</evidence>
<evidence type="ECO:0000256" key="7">
    <source>
        <dbReference type="SAM" id="Phobius"/>
    </source>
</evidence>
<evidence type="ECO:0000313" key="11">
    <source>
        <dbReference type="Proteomes" id="UP001500253"/>
    </source>
</evidence>
<comment type="caution">
    <text evidence="10">The sequence shown here is derived from an EMBL/GenBank/DDBJ whole genome shotgun (WGS) entry which is preliminary data.</text>
</comment>
<accession>A0ABN3G8U9</accession>
<dbReference type="SUPFAM" id="SSF52743">
    <property type="entry name" value="Subtilisin-like"/>
    <property type="match status" value="1"/>
</dbReference>
<keyword evidence="7" id="KW-1133">Transmembrane helix</keyword>
<dbReference type="InterPro" id="IPR000209">
    <property type="entry name" value="Peptidase_S8/S53_dom"/>
</dbReference>
<comment type="similarity">
    <text evidence="1 5">Belongs to the peptidase S8 family.</text>
</comment>
<evidence type="ECO:0000259" key="9">
    <source>
        <dbReference type="Pfam" id="PF00082"/>
    </source>
</evidence>
<sequence>MSGHVISHRSFAARAGAVVALMAFSLAPSAAVGVSGGLSGRLSGRLSEDPSRDSDSGAMHHSEWALNALQAKKAWKISKGAGVTVAVIGTGVDAAHPDLRGRVLAGKDFGDGPSGTGTRDEGLANEQATHAAGIIVGTGRNYRGNGLLGLAPKARVLPLGVYEGEKPLADATAKAIRHAVSRGAGVIDVAVSFKKPNAALRSAVGYAVAQDAVVVAGAGDNGKDGNRPTYPAAYPGVVSVVATDKKGAVWTDSHHGGAVTLAAPGVSILTTAPNSDYWTGEGTAYAAPWVAAGAALVRSEHPHWTAGQVVQKLIDTADRKGSAGRDPRYGFGLIAPARALADRAAPPASTDPPGSARTPAKPDHKHSAARSEEGSALVAIGAVAAALAVLAAIAVFLISRRKPPSDNSDSH</sequence>
<feature type="chain" id="PRO_5047159284" description="Peptidase S8/S53 domain-containing protein" evidence="8">
    <location>
        <begin position="31"/>
        <end position="411"/>
    </location>
</feature>
<dbReference type="Pfam" id="PF00082">
    <property type="entry name" value="Peptidase_S8"/>
    <property type="match status" value="1"/>
</dbReference>
<reference evidence="10 11" key="1">
    <citation type="journal article" date="2019" name="Int. J. Syst. Evol. Microbiol.">
        <title>The Global Catalogue of Microorganisms (GCM) 10K type strain sequencing project: providing services to taxonomists for standard genome sequencing and annotation.</title>
        <authorList>
            <consortium name="The Broad Institute Genomics Platform"/>
            <consortium name="The Broad Institute Genome Sequencing Center for Infectious Disease"/>
            <person name="Wu L."/>
            <person name="Ma J."/>
        </authorList>
    </citation>
    <scope>NUCLEOTIDE SEQUENCE [LARGE SCALE GENOMIC DNA]</scope>
    <source>
        <strain evidence="10 11">JCM 4316</strain>
    </source>
</reference>
<feature type="compositionally biased region" description="Basic and acidic residues" evidence="6">
    <location>
        <begin position="360"/>
        <end position="370"/>
    </location>
</feature>
<keyword evidence="2" id="KW-0645">Protease</keyword>
<keyword evidence="7" id="KW-0472">Membrane</keyword>
<keyword evidence="7" id="KW-0812">Transmembrane</keyword>
<dbReference type="PANTHER" id="PTHR43806:SF11">
    <property type="entry name" value="CEREVISIN-RELATED"/>
    <property type="match status" value="1"/>
</dbReference>
<evidence type="ECO:0000313" key="10">
    <source>
        <dbReference type="EMBL" id="GAA2346639.1"/>
    </source>
</evidence>
<organism evidence="10 11">
    <name type="scientific">Streptomyces cuspidosporus</name>
    <dbReference type="NCBI Taxonomy" id="66882"/>
    <lineage>
        <taxon>Bacteria</taxon>
        <taxon>Bacillati</taxon>
        <taxon>Actinomycetota</taxon>
        <taxon>Actinomycetes</taxon>
        <taxon>Kitasatosporales</taxon>
        <taxon>Streptomycetaceae</taxon>
        <taxon>Streptomyces</taxon>
    </lineage>
</organism>
<evidence type="ECO:0000256" key="6">
    <source>
        <dbReference type="SAM" id="MobiDB-lite"/>
    </source>
</evidence>
<dbReference type="EMBL" id="BAAASD010000013">
    <property type="protein sequence ID" value="GAA2346639.1"/>
    <property type="molecule type" value="Genomic_DNA"/>
</dbReference>
<proteinExistence type="inferred from homology"/>
<keyword evidence="4" id="KW-0720">Serine protease</keyword>
<protein>
    <recommendedName>
        <fullName evidence="9">Peptidase S8/S53 domain-containing protein</fullName>
    </recommendedName>
</protein>
<dbReference type="InterPro" id="IPR050131">
    <property type="entry name" value="Peptidase_S8_subtilisin-like"/>
</dbReference>
<feature type="signal peptide" evidence="8">
    <location>
        <begin position="1"/>
        <end position="30"/>
    </location>
</feature>
<dbReference type="Proteomes" id="UP001500253">
    <property type="component" value="Unassembled WGS sequence"/>
</dbReference>
<name>A0ABN3G8U9_9ACTN</name>
<comment type="caution">
    <text evidence="5">Lacks conserved residue(s) required for the propagation of feature annotation.</text>
</comment>
<feature type="transmembrane region" description="Helical" evidence="7">
    <location>
        <begin position="376"/>
        <end position="398"/>
    </location>
</feature>
<evidence type="ECO:0000256" key="1">
    <source>
        <dbReference type="ARBA" id="ARBA00011073"/>
    </source>
</evidence>
<keyword evidence="3" id="KW-0378">Hydrolase</keyword>
<evidence type="ECO:0000256" key="2">
    <source>
        <dbReference type="ARBA" id="ARBA00022670"/>
    </source>
</evidence>
<feature type="domain" description="Peptidase S8/S53" evidence="9">
    <location>
        <begin position="80"/>
        <end position="332"/>
    </location>
</feature>
<keyword evidence="8" id="KW-0732">Signal</keyword>
<dbReference type="PROSITE" id="PS51892">
    <property type="entry name" value="SUBTILASE"/>
    <property type="match status" value="1"/>
</dbReference>